<name>Q7FIP9_ARATH</name>
<feature type="compositionally biased region" description="Basic residues" evidence="1">
    <location>
        <begin position="233"/>
        <end position="242"/>
    </location>
</feature>
<reference key="1">
    <citation type="journal article" date="1999" name="Nature">
        <title>Sequence and analysis of chromosome 4 of the plant Arabidopsis thaliana.</title>
        <authorList>
            <consortium name="EU"/>
            <consortium name="CSHL and WU Arabidopsis Sequencing Project"/>
            <person name="Mayer K."/>
            <person name="Schuller C."/>
            <person name="Wambutt R."/>
            <person name="Murphy G."/>
            <person name="Volckaert G."/>
            <person name="Pohl T."/>
            <person name="Dusterhoft A."/>
            <person name="Stiekema W."/>
            <person name="Entian K.D."/>
            <person name="Terryn N."/>
            <person name="Harris B."/>
            <person name="Ansorge W."/>
            <person name="Brandt P."/>
            <person name="Grivell L."/>
            <person name="Rieger M."/>
            <person name="Weichselgartner M."/>
            <person name="de Simone V."/>
            <person name="Obermaier B."/>
            <person name="Mache R."/>
            <person name="Muller M."/>
            <person name="Kreis M."/>
            <person name="Delseny M."/>
            <person name="Puigdomenech P."/>
            <person name="Watson M."/>
            <person name="Schmidtheini T."/>
            <person name="Reichert B."/>
            <person name="Portatelle D."/>
            <person name="Perez-Alonso M."/>
            <person name="Boutry M."/>
            <person name="Bancroft I."/>
            <person name="Vos P."/>
            <person name="Hoheisel J."/>
            <person name="Zimmermann W."/>
            <person name="Wedler H."/>
            <person name="Ridley P."/>
            <person name="Langham S.A."/>
            <person name="McCullagh B."/>
            <person name="Bilham L."/>
            <person name="Robben J."/>
            <person name="Van der Schueren J."/>
            <person name="Grymonprez B."/>
            <person name="Chuang Y.J."/>
            <person name="Vandenbussche F."/>
            <person name="Braeken M."/>
            <person name="Weltjens I."/>
            <person name="Voet M."/>
            <person name="Bastiaens I."/>
            <person name="Aert R."/>
            <person name="Defoor E."/>
            <person name="Weitzenegger T."/>
            <person name="Bothe G."/>
            <person name="Ramsperger U."/>
            <person name="Hilbert H."/>
            <person name="Braun M."/>
            <person name="Holzer E."/>
            <person name="Brandt A."/>
            <person name="Peters S."/>
            <person name="van Staveren M."/>
            <person name="Dirske W."/>
            <person name="Mooijman P."/>
            <person name="Klein Lankhorst R."/>
            <person name="Rose M."/>
            <person name="Hauf J."/>
            <person name="Kotter P."/>
            <person name="Berneiser S."/>
            <person name="Hempel S."/>
            <person name="Feldpausch M."/>
            <person name="Lamberth S."/>
            <person name="Van den Daele H."/>
            <person name="De Keyser A."/>
            <person name="Buysshaert C."/>
            <person name="Gielen J."/>
            <person name="Villarroel R."/>
            <person name="De Clercq R."/>
            <person name="Van Montagu M."/>
            <person name="Rogers J."/>
            <person name="Cronin A."/>
            <person name="Quail M."/>
            <person name="Bray-Allen S."/>
            <person name="Clark L."/>
            <person name="Doggett J."/>
            <person name="Hall S."/>
            <person name="Kay M."/>
            <person name="Lennard N."/>
            <person name="McLay K."/>
            <person name="Mayes R."/>
            <person name="Pettett A."/>
            <person name="Rajandream M.A."/>
            <person name="Lyne M."/>
            <person name="Benes V."/>
            <person name="Rechmann S."/>
            <person name="Borkova D."/>
            <person name="Blocker H."/>
            <person name="Scharfe M."/>
            <person name="Grimm M."/>
            <person name="Lohnert T.H."/>
            <person name="Dose S."/>
            <person name="de Haan M."/>
            <person name="Maarse A."/>
            <person name="Schafer M."/>
            <person name="Muller-Auer S."/>
            <person name="Gabel C."/>
            <person name="Fuchs M."/>
            <person name="Fartmann B."/>
            <person name="Granderath K."/>
            <person name="Dauner D."/>
            <person name="Herzl A."/>
            <person name="Neumann S."/>
            <person name="Argiriou A."/>
            <person name="Vitale D."/>
            <person name="Liguori R."/>
            <person name="Piravandi E."/>
            <person name="Massenet O."/>
            <person name="Quigley F."/>
            <person name="Clabauld G."/>
            <person name="Mundlein A."/>
            <person name="Felber R."/>
            <person name="Schnabl S."/>
            <person name="Hiller R."/>
            <person name="Schmidt W."/>
            <person name="Lecharny A."/>
            <person name="Aubourg S."/>
            <person name="Chefdor F."/>
            <person name="Cooke R."/>
            <person name="Berger C."/>
            <person name="Montfort A."/>
            <person name="Casacuberta E."/>
            <person name="Gibbons T."/>
            <person name="Weber N."/>
            <person name="Vandenbol M."/>
            <person name="Bargues M."/>
            <person name="Terol J."/>
            <person name="Torres A."/>
            <person name="Perez-Perez A."/>
            <person name="Purnelle B."/>
            <person name="Bent E."/>
            <person name="Johnson S."/>
            <person name="Tacon D."/>
            <person name="Jesse T."/>
            <person name="Heijnen L."/>
            <person name="Schwarz S."/>
            <person name="Scholler P."/>
            <person name="Heber S."/>
            <person name="Francs P."/>
            <person name="Bielke C."/>
            <person name="Frishman D."/>
            <person name="Haase D."/>
            <person name="Lemcke K."/>
            <person name="Mewes H.W."/>
            <person name="Stocker S."/>
            <person name="Zaccaria P."/>
            <person name="Bevan M."/>
            <person name="Wilson R.K."/>
            <person name="de la Bastide M."/>
            <person name="Habermann K."/>
            <person name="Parnell L."/>
            <person name="Dedhia N."/>
            <person name="Gnoj L."/>
            <person name="Schutz K."/>
            <person name="Huang E."/>
            <person name="Spiegel L."/>
            <person name="Sehkon M."/>
            <person name="Murray J."/>
            <person name="Sheet P."/>
            <person name="Cordes M."/>
            <person name="Abu-Threideh J."/>
            <person name="Stoneking T."/>
            <person name="Kalicki J."/>
            <person name="Graves T."/>
            <person name="Harmon G."/>
            <person name="Edwards J."/>
            <person name="Latreille P."/>
            <person name="Courtney L."/>
            <person name="Cloud J."/>
            <person name="Abbott A."/>
            <person name="Scott K."/>
            <person name="Johnson D."/>
            <person name="Minx P."/>
            <person name="Bentley D."/>
            <person name="Fulton B."/>
            <person name="Miller N."/>
            <person name="Greco T."/>
            <person name="Kemp K."/>
            <person name="Kramer J."/>
            <person name="Fulton L."/>
            <person name="Mardis E."/>
            <person name="Dante M."/>
            <person name="Pepin K."/>
            <person name="Hillier L."/>
            <person name="Nelson J."/>
            <person name="Spieth J."/>
            <person name="Ryan E."/>
            <person name="Andrews S."/>
            <person name="Geisel C."/>
            <person name="Layman D."/>
            <person name="Du H."/>
            <person name="Ali J."/>
            <person name="Berghoff A."/>
            <person name="Jones K."/>
            <person name="Drone K."/>
            <person name="Cotton M."/>
            <person name="Joshu C."/>
            <person name="Antonoiu B."/>
            <person name="Zidanic M."/>
            <person name="Strong C."/>
            <person name="Sun H."/>
            <person name="Lamar B."/>
            <person name="Yordan C."/>
            <person name="Ma P."/>
            <person name="Zhong J."/>
            <person name="Preston R."/>
            <person name="Vil D."/>
            <person name="Shekher M."/>
            <person name="Matero A."/>
            <person name="Shah R."/>
            <person name="Swaby I.K."/>
            <person name="O'Shaughnessy A."/>
            <person name="Rodriguez M."/>
            <person name="Hoffmann J."/>
            <person name="Till S."/>
            <person name="Granat S."/>
            <person name="Shohdy N."/>
            <person name="Hasegawa A."/>
            <person name="Hameed A."/>
            <person name="Lodhi M."/>
            <person name="Johnson A."/>
            <person name="Chen E."/>
            <person name="Marra M."/>
            <person name="Martienssen R."/>
            <person name="McCombie W.R."/>
        </authorList>
    </citation>
    <scope>NUCLEOTIDE SEQUENCE [LARGE SCALE GENOMIC DNA]</scope>
    <source>
        <strain>cv. Columbia</strain>
    </source>
</reference>
<reference evidence="3" key="3">
    <citation type="submission" date="2000-03" db="EMBL/GenBank/DDBJ databases">
        <authorList>
            <person name="Lennard N."/>
            <person name="Quail M."/>
            <person name="Harris B."/>
            <person name="Rajandream M.A."/>
            <person name="Barrell B.G."/>
            <person name="Mewes H.W."/>
            <person name="Lemcke K."/>
            <person name="Mayer K.F.X."/>
        </authorList>
    </citation>
    <scope>NUCLEOTIDE SEQUENCE</scope>
</reference>
<dbReference type="EMBL" id="AL109819">
    <property type="protein sequence ID" value="CAB53528.1"/>
    <property type="molecule type" value="Genomic_DNA"/>
</dbReference>
<reference evidence="3" key="4">
    <citation type="submission" date="2000-03" db="EMBL/GenBank/DDBJ databases">
        <authorList>
            <person name="EU Arabidopsis sequencing project"/>
        </authorList>
    </citation>
    <scope>NUCLEOTIDE SEQUENCE</scope>
</reference>
<evidence type="ECO:0000313" key="3">
    <source>
        <dbReference type="EMBL" id="CAB77967.1"/>
    </source>
</evidence>
<dbReference type="AlphaFoldDB" id="Q7FIP9"/>
<accession>Q7FIP9</accession>
<evidence type="ECO:0000256" key="1">
    <source>
        <dbReference type="SAM" id="MobiDB-lite"/>
    </source>
</evidence>
<dbReference type="EMBL" id="AL161511">
    <property type="protein sequence ID" value="CAB77967.1"/>
    <property type="molecule type" value="Genomic_DNA"/>
</dbReference>
<proteinExistence type="predicted"/>
<dbReference type="PIR" id="G85083">
    <property type="entry name" value="G85083"/>
</dbReference>
<organism evidence="3">
    <name type="scientific">Arabidopsis thaliana</name>
    <name type="common">Mouse-ear cress</name>
    <dbReference type="NCBI Taxonomy" id="3702"/>
    <lineage>
        <taxon>Eukaryota</taxon>
        <taxon>Viridiplantae</taxon>
        <taxon>Streptophyta</taxon>
        <taxon>Embryophyta</taxon>
        <taxon>Tracheophyta</taxon>
        <taxon>Spermatophyta</taxon>
        <taxon>Magnoliopsida</taxon>
        <taxon>eudicotyledons</taxon>
        <taxon>Gunneridae</taxon>
        <taxon>Pentapetalae</taxon>
        <taxon>rosids</taxon>
        <taxon>malvids</taxon>
        <taxon>Brassicales</taxon>
        <taxon>Brassicaceae</taxon>
        <taxon>Camelineae</taxon>
        <taxon>Arabidopsis</taxon>
    </lineage>
</organism>
<protein>
    <submittedName>
        <fullName evidence="3">Uncharacterized protein AT4g08420</fullName>
    </submittedName>
    <submittedName>
        <fullName evidence="2">Uncharacterized protein T28D5.110</fullName>
    </submittedName>
</protein>
<sequence>MEEAGVNNIYVDGEDDESRFDYCDDSYRTDFDDENFSMYGIPHEEEEKPKLPLKKRNLGIFIEEEKEEATSATLDVSSLELEVGQSFETKEHLEKRLKILTVLQNFDFDVHKSTPKIGDSTKFHVRVFKSEHTCSVRKRSSCSRQATHQILGLLYKDYVGGIGPKVVPIHVAEALNKRFQIKTLRYAQQFFRDSPESGYEQLPTYLYMLRRENPGTFTRLKIEEEEEETCKGGNKRRNKSLTKGKEKSPNPDDIVAVVVLGEVDFEIGVLGISKKKKKKWKKKIGKKIVMAKT</sequence>
<evidence type="ECO:0000313" key="2">
    <source>
        <dbReference type="EMBL" id="CAB53528.1"/>
    </source>
</evidence>
<feature type="region of interest" description="Disordered" evidence="1">
    <location>
        <begin position="227"/>
        <end position="249"/>
    </location>
</feature>
<gene>
    <name evidence="2" type="primary">T28D5.110</name>
    <name evidence="3" type="ordered locus">At4g08420</name>
</gene>
<reference evidence="2" key="2">
    <citation type="submission" date="1999-08" db="EMBL/GenBank/DDBJ databases">
        <authorList>
            <person name="Bevan M."/>
            <person name="Lennard N."/>
            <person name="Quail M."/>
            <person name="Harris B."/>
            <person name="Rajandream M.A."/>
            <person name="Barrell B.G."/>
            <person name="Bancroft I."/>
            <person name="Mewes H.W."/>
            <person name="Mayer K.F.X."/>
            <person name="Lemcke K."/>
            <person name="Schueller C."/>
        </authorList>
    </citation>
    <scope>NUCLEOTIDE SEQUENCE</scope>
</reference>